<dbReference type="PROSITE" id="PS51257">
    <property type="entry name" value="PROKAR_LIPOPROTEIN"/>
    <property type="match status" value="1"/>
</dbReference>
<dbReference type="Gene3D" id="1.25.40.10">
    <property type="entry name" value="Tetratricopeptide repeat domain"/>
    <property type="match status" value="1"/>
</dbReference>
<evidence type="ECO:0000256" key="1">
    <source>
        <dbReference type="PROSITE-ProRule" id="PRU00339"/>
    </source>
</evidence>
<name>A0A4P9VJP4_9GAMM</name>
<keyword evidence="4" id="KW-1185">Reference proteome</keyword>
<evidence type="ECO:0000259" key="2">
    <source>
        <dbReference type="PROSITE" id="PS50990"/>
    </source>
</evidence>
<dbReference type="Pfam" id="PF14559">
    <property type="entry name" value="TPR_19"/>
    <property type="match status" value="1"/>
</dbReference>
<dbReference type="SUPFAM" id="SSF48452">
    <property type="entry name" value="TPR-like"/>
    <property type="match status" value="1"/>
</dbReference>
<evidence type="ECO:0000313" key="3">
    <source>
        <dbReference type="EMBL" id="RDH43498.1"/>
    </source>
</evidence>
<dbReference type="RefSeq" id="WP_094786820.1">
    <property type="nucleotide sequence ID" value="NZ_NDXW01000001.1"/>
</dbReference>
<dbReference type="PROSITE" id="PS50990">
    <property type="entry name" value="PEPTIDASE_C39"/>
    <property type="match status" value="1"/>
</dbReference>
<comment type="caution">
    <text evidence="3">The sequence shown here is derived from an EMBL/GenBank/DDBJ whole genome shotgun (WGS) entry which is preliminary data.</text>
</comment>
<gene>
    <name evidence="3" type="ORF">B9G39_08620</name>
</gene>
<dbReference type="GO" id="GO:0016020">
    <property type="term" value="C:membrane"/>
    <property type="evidence" value="ECO:0007669"/>
    <property type="project" value="InterPro"/>
</dbReference>
<dbReference type="CDD" id="cd02549">
    <property type="entry name" value="Peptidase_C39A"/>
    <property type="match status" value="1"/>
</dbReference>
<dbReference type="InterPro" id="IPR011990">
    <property type="entry name" value="TPR-like_helical_dom_sf"/>
</dbReference>
<keyword evidence="1" id="KW-0802">TPR repeat</keyword>
<dbReference type="PANTHER" id="PTHR44809:SF1">
    <property type="entry name" value="PROTEIN O-MANNOSYL-TRANSFERASE TMTC1"/>
    <property type="match status" value="1"/>
</dbReference>
<dbReference type="PANTHER" id="PTHR44809">
    <property type="match status" value="1"/>
</dbReference>
<dbReference type="EMBL" id="NDXW01000001">
    <property type="protein sequence ID" value="RDH43498.1"/>
    <property type="molecule type" value="Genomic_DNA"/>
</dbReference>
<dbReference type="InterPro" id="IPR052943">
    <property type="entry name" value="TMTC_O-mannosyl-trnsfr"/>
</dbReference>
<feature type="domain" description="Peptidase C39" evidence="2">
    <location>
        <begin position="52"/>
        <end position="183"/>
    </location>
</feature>
<dbReference type="GO" id="GO:0008233">
    <property type="term" value="F:peptidase activity"/>
    <property type="evidence" value="ECO:0007669"/>
    <property type="project" value="InterPro"/>
</dbReference>
<feature type="repeat" description="TPR" evidence="1">
    <location>
        <begin position="232"/>
        <end position="265"/>
    </location>
</feature>
<dbReference type="GO" id="GO:0005524">
    <property type="term" value="F:ATP binding"/>
    <property type="evidence" value="ECO:0007669"/>
    <property type="project" value="InterPro"/>
</dbReference>
<evidence type="ECO:0000313" key="4">
    <source>
        <dbReference type="Proteomes" id="UP000257039"/>
    </source>
</evidence>
<reference evidence="3 4" key="1">
    <citation type="submission" date="2017-04" db="EMBL/GenBank/DDBJ databases">
        <title>Draft genome sequence of Zooshikella ganghwensis VG4 isolated from Red Sea sediments.</title>
        <authorList>
            <person name="Rehman Z."/>
            <person name="Alam I."/>
            <person name="Kamau A."/>
            <person name="Bajic V."/>
            <person name="Leiknes T."/>
        </authorList>
    </citation>
    <scope>NUCLEOTIDE SEQUENCE [LARGE SCALE GENOMIC DNA]</scope>
    <source>
        <strain evidence="3 4">VG4</strain>
    </source>
</reference>
<dbReference type="Proteomes" id="UP000257039">
    <property type="component" value="Unassembled WGS sequence"/>
</dbReference>
<accession>A0A4P9VJP4</accession>
<dbReference type="Gene3D" id="3.90.70.10">
    <property type="entry name" value="Cysteine proteinases"/>
    <property type="match status" value="1"/>
</dbReference>
<dbReference type="AlphaFoldDB" id="A0A4P9VJP4"/>
<dbReference type="NCBIfam" id="NF033920">
    <property type="entry name" value="C39_PA2778_fam"/>
    <property type="match status" value="1"/>
</dbReference>
<dbReference type="Pfam" id="PF13529">
    <property type="entry name" value="Peptidase_C39_2"/>
    <property type="match status" value="1"/>
</dbReference>
<sequence length="340" mass="38541">MSFKRYAQLWLGIIYLSVLSGCTTNPVLHQLDTLDETGLQPMELSQVPFFPQEEFQCGPAALATVLAYWQVPVTPDDLVAKVYVPEKQGSFQIEMVATARQYGMIVYPVKRDFQDLLREIEQGFPVLVFLNLGLDWYPQWHFAVVVGYDLEQRELILRSGTEKRYRMPFEAFANTWARGQYWARVILPPNKLPVSAQPLTYLRAAQQLEEVGQQQAAAQAYQTALKAWPEHPVALFAMGNFQFAAKKYPQAAGYFKQLVSTKPSHSQGWNNLAYTLKALNCPVQAYKAVRCAYALAPEDTNIQSSWQELQIKGKQPKTKNTLTKNKKTICAVPQCPVLPD</sequence>
<dbReference type="GO" id="GO:0006508">
    <property type="term" value="P:proteolysis"/>
    <property type="evidence" value="ECO:0007669"/>
    <property type="project" value="InterPro"/>
</dbReference>
<dbReference type="InterPro" id="IPR039563">
    <property type="entry name" value="Peptidase_C39_single_dom"/>
</dbReference>
<dbReference type="PROSITE" id="PS50005">
    <property type="entry name" value="TPR"/>
    <property type="match status" value="1"/>
</dbReference>
<proteinExistence type="predicted"/>
<protein>
    <submittedName>
        <fullName evidence="3">Bacteriocin-processing peptidase family protein</fullName>
    </submittedName>
</protein>
<organism evidence="3 4">
    <name type="scientific">Zooshikella ganghwensis</name>
    <dbReference type="NCBI Taxonomy" id="202772"/>
    <lineage>
        <taxon>Bacteria</taxon>
        <taxon>Pseudomonadati</taxon>
        <taxon>Pseudomonadota</taxon>
        <taxon>Gammaproteobacteria</taxon>
        <taxon>Oceanospirillales</taxon>
        <taxon>Zooshikellaceae</taxon>
        <taxon>Zooshikella</taxon>
    </lineage>
</organism>
<dbReference type="SMART" id="SM00028">
    <property type="entry name" value="TPR"/>
    <property type="match status" value="3"/>
</dbReference>
<dbReference type="InterPro" id="IPR005074">
    <property type="entry name" value="Peptidase_C39"/>
</dbReference>
<dbReference type="InterPro" id="IPR019734">
    <property type="entry name" value="TPR_rpt"/>
</dbReference>
<dbReference type="InterPro" id="IPR039564">
    <property type="entry name" value="Peptidase_C39-like"/>
</dbReference>